<evidence type="ECO:0000313" key="1">
    <source>
        <dbReference type="EMBL" id="STO07468.1"/>
    </source>
</evidence>
<accession>A0A377FRY1</accession>
<reference evidence="1 2" key="1">
    <citation type="submission" date="2018-06" db="EMBL/GenBank/DDBJ databases">
        <authorList>
            <consortium name="Pathogen Informatics"/>
            <person name="Doyle S."/>
        </authorList>
    </citation>
    <scope>NUCLEOTIDE SEQUENCE [LARGE SCALE GENOMIC DNA]</scope>
    <source>
        <strain evidence="1 2">NCTC13163</strain>
    </source>
</reference>
<dbReference type="OrthoDB" id="2353920at2"/>
<organism evidence="1 2">
    <name type="scientific">Exiguobacterium aurantiacum</name>
    <dbReference type="NCBI Taxonomy" id="33987"/>
    <lineage>
        <taxon>Bacteria</taxon>
        <taxon>Bacillati</taxon>
        <taxon>Bacillota</taxon>
        <taxon>Bacilli</taxon>
        <taxon>Bacillales</taxon>
        <taxon>Bacillales Family XII. Incertae Sedis</taxon>
        <taxon>Exiguobacterium</taxon>
    </lineage>
</organism>
<proteinExistence type="predicted"/>
<protein>
    <recommendedName>
        <fullName evidence="3">DUF4375 domain-containing protein</fullName>
    </recommendedName>
</protein>
<sequence length="185" mass="21811">MKKMKVGELRTELKQFDQNELIELIVGLYKQHADVKVTLNRYFMEGFEGEEMVRLCKKIVKLTEGKASYFANFNLLREGAAIVKEAERFKDKLLTERVRIFYLTHFAGYVANVGQMLERQAPRELEVFFNHFEKVMELIQQDPGLLLPIEDEVGDMLEELPLEQKEDIIAFWEHQNEWARQQLGI</sequence>
<gene>
    <name evidence="1" type="ORF">NCTC13163_00815</name>
</gene>
<dbReference type="AlphaFoldDB" id="A0A377FRY1"/>
<dbReference type="RefSeq" id="WP_029334533.1">
    <property type="nucleotide sequence ID" value="NZ_UGGP01000001.1"/>
</dbReference>
<name>A0A377FRY1_9BACL</name>
<evidence type="ECO:0000313" key="2">
    <source>
        <dbReference type="Proteomes" id="UP000254060"/>
    </source>
</evidence>
<dbReference type="EMBL" id="UGGP01000001">
    <property type="protein sequence ID" value="STO07468.1"/>
    <property type="molecule type" value="Genomic_DNA"/>
</dbReference>
<evidence type="ECO:0008006" key="3">
    <source>
        <dbReference type="Google" id="ProtNLM"/>
    </source>
</evidence>
<dbReference type="Proteomes" id="UP000254060">
    <property type="component" value="Unassembled WGS sequence"/>
</dbReference>
<dbReference type="STRING" id="1397694.GCA_000702585_01329"/>